<dbReference type="SUPFAM" id="SSF52047">
    <property type="entry name" value="RNI-like"/>
    <property type="match status" value="2"/>
</dbReference>
<dbReference type="InterPro" id="IPR011333">
    <property type="entry name" value="SKP1/BTB/POZ_sf"/>
</dbReference>
<gene>
    <name evidence="2" type="ORF">M0813_12471</name>
</gene>
<dbReference type="PANTHER" id="PTHR47679:SF2">
    <property type="entry name" value="C-TERMINAL OF ROC (COR) DOMAIN-CONTAINING PROTEIN"/>
    <property type="match status" value="1"/>
</dbReference>
<dbReference type="InterPro" id="IPR000210">
    <property type="entry name" value="BTB/POZ_dom"/>
</dbReference>
<organism evidence="2 3">
    <name type="scientific">Anaeramoeba flamelloides</name>
    <dbReference type="NCBI Taxonomy" id="1746091"/>
    <lineage>
        <taxon>Eukaryota</taxon>
        <taxon>Metamonada</taxon>
        <taxon>Anaeramoebidae</taxon>
        <taxon>Anaeramoeba</taxon>
    </lineage>
</organism>
<comment type="caution">
    <text evidence="2">The sequence shown here is derived from an EMBL/GenBank/DDBJ whole genome shotgun (WGS) entry which is preliminary data.</text>
</comment>
<dbReference type="Gene3D" id="3.80.10.10">
    <property type="entry name" value="Ribonuclease Inhibitor"/>
    <property type="match status" value="4"/>
</dbReference>
<accession>A0ABQ8ZBR2</accession>
<dbReference type="PROSITE" id="PS50097">
    <property type="entry name" value="BTB"/>
    <property type="match status" value="1"/>
</dbReference>
<dbReference type="Gene3D" id="3.30.710.10">
    <property type="entry name" value="Potassium Channel Kv1.1, Chain A"/>
    <property type="match status" value="1"/>
</dbReference>
<dbReference type="PANTHER" id="PTHR47679">
    <property type="entry name" value="PROTEIN TORNADO 1"/>
    <property type="match status" value="1"/>
</dbReference>
<protein>
    <submittedName>
        <fullName evidence="2">Rich repeat and nacht domain-containing protein</fullName>
    </submittedName>
</protein>
<keyword evidence="3" id="KW-1185">Reference proteome</keyword>
<sequence length="877" mass="102353">MKKFSFTNPLIEEIKPLPIYRALKKIEKKRKLTQMPKLSPTFLSLMCGLSLNLERTSILDFQKIELSGNEFFLLINMLKTNETIVHLNLDYSNLSDTGLIRKFVKVLIKKESQQGQTIQKLSLMKTQLSQESYLDLSNLIKANLKTLKSINLKFNLIKDQGLKLLSGALIQNDHLERISLTSKYLSCEGIEQFLIKVYKNNKSLKNVDLKYSRLEPNSKKKVFTSLKSCDALEQLTLSHYALKKETNLKILSQVLRRNDQIRNLDLSWNLGIEKKSRNLLIKSLCSNDNLKVLRLNNLSLDDQDCLYLTQYMSKNRSLETLEMMDHCISAVSLDQFLRKLISNKSRKLTSIALGSQTLDFKSAHAISRWLTYDSIIQKLDLRSCRLCQSEELCQAISGGFQKNASLEMIILEAFQITPKIAKMLLHPLKNNLNNNCLKNLHLTLLSCEDYLQFKDVFTIILDCVSNLPNLETLSLPYLFIDNQNSVDLLIDFLHSSGSQSIKKLEIPSSRFSDKQLAKIIDAIYESKFLYLEKLDLSENQIGVHTLQALIQLFTKDCLQKVRINRINSKNKIINIFFQSLLKVENLSSSLKCIDIKCYPTLGKEELNLLYKILNKHKTLYVNTILNRNKMGLDDDVNGIDVNEDKAKFDKYNDLGYKIECVLNRNKQMINNNLTFDLWNFFKSQKFTDLKLYDDISVHSWIIKQRVTHNLKQFQLISKKYKKREIINFLFWVYTGNFDIRILPIAKEFDIQHEYLIKPISQIFENIFENDNRISDFSLITKSKRVLKLDKFLLLARTQLFRNFFLSLSQSCGSVSDYSKKNFRTLQVFFKYLYTDNLELLPNDDRKKIYNQLADSHDYYIIFHQDDYLNKLDLFNKK</sequence>
<name>A0ABQ8ZBR2_9EUKA</name>
<dbReference type="InterPro" id="IPR032675">
    <property type="entry name" value="LRR_dom_sf"/>
</dbReference>
<dbReference type="EMBL" id="JAOAOG010000023">
    <property type="protein sequence ID" value="KAJ6254289.1"/>
    <property type="molecule type" value="Genomic_DNA"/>
</dbReference>
<feature type="domain" description="BTB" evidence="1">
    <location>
        <begin position="774"/>
        <end position="841"/>
    </location>
</feature>
<dbReference type="Proteomes" id="UP001150062">
    <property type="component" value="Unassembled WGS sequence"/>
</dbReference>
<evidence type="ECO:0000259" key="1">
    <source>
        <dbReference type="PROSITE" id="PS50097"/>
    </source>
</evidence>
<evidence type="ECO:0000313" key="3">
    <source>
        <dbReference type="Proteomes" id="UP001150062"/>
    </source>
</evidence>
<evidence type="ECO:0000313" key="2">
    <source>
        <dbReference type="EMBL" id="KAJ6254289.1"/>
    </source>
</evidence>
<proteinExistence type="predicted"/>
<reference evidence="2" key="1">
    <citation type="submission" date="2022-08" db="EMBL/GenBank/DDBJ databases">
        <title>Novel sulfate-reducing endosymbionts in the free-living metamonad Anaeramoeba.</title>
        <authorList>
            <person name="Jerlstrom-Hultqvist J."/>
            <person name="Cepicka I."/>
            <person name="Gallot-Lavallee L."/>
            <person name="Salas-Leiva D."/>
            <person name="Curtis B.A."/>
            <person name="Zahonova K."/>
            <person name="Pipaliya S."/>
            <person name="Dacks J."/>
            <person name="Roger A.J."/>
        </authorList>
    </citation>
    <scope>NUCLEOTIDE SEQUENCE</scope>
    <source>
        <strain evidence="2">Schooner1</strain>
    </source>
</reference>